<comment type="function">
    <text evidence="9">Involved in the organization of the mitochondrial membranes and the global structure of the mitochondria. Also required for mitochondrial distribution and mobility as well as for the maintenance of mitochondrial DNA nucleoids structures.</text>
</comment>
<evidence type="ECO:0000256" key="2">
    <source>
        <dbReference type="ARBA" id="ARBA00005687"/>
    </source>
</evidence>
<keyword evidence="8" id="KW-0472">Membrane</keyword>
<dbReference type="GO" id="GO:0006873">
    <property type="term" value="P:intracellular monoatomic ion homeostasis"/>
    <property type="evidence" value="ECO:0007669"/>
    <property type="project" value="EnsemblFungi"/>
</dbReference>
<dbReference type="GO" id="GO:0005743">
    <property type="term" value="C:mitochondrial inner membrane"/>
    <property type="evidence" value="ECO:0007669"/>
    <property type="project" value="UniProtKB-SubCell"/>
</dbReference>
<keyword evidence="4" id="KW-0999">Mitochondrion inner membrane</keyword>
<dbReference type="eggNOG" id="ENOG502QQU5">
    <property type="taxonomic scope" value="Eukaryota"/>
</dbReference>
<accession>H2AVK2</accession>
<evidence type="ECO:0000256" key="1">
    <source>
        <dbReference type="ARBA" id="ARBA00004448"/>
    </source>
</evidence>
<reference evidence="11 12" key="1">
    <citation type="journal article" date="2011" name="Proc. Natl. Acad. Sci. U.S.A.">
        <title>Evolutionary erosion of yeast sex chromosomes by mating-type switching accidents.</title>
        <authorList>
            <person name="Gordon J.L."/>
            <person name="Armisen D."/>
            <person name="Proux-Wera E."/>
            <person name="Oheigeartaigh S.S."/>
            <person name="Byrne K.P."/>
            <person name="Wolfe K.H."/>
        </authorList>
    </citation>
    <scope>NUCLEOTIDE SEQUENCE [LARGE SCALE GENOMIC DNA]</scope>
    <source>
        <strain evidence="12">ATCC 22294 / BCRC 22015 / CBS 2517 / CECT 1963 / NBRC 1671 / NRRL Y-8276</strain>
    </source>
</reference>
<dbReference type="Proteomes" id="UP000005220">
    <property type="component" value="Chromosome 5"/>
</dbReference>
<name>H2AVK2_KAZAF</name>
<evidence type="ECO:0000313" key="12">
    <source>
        <dbReference type="Proteomes" id="UP000005220"/>
    </source>
</evidence>
<dbReference type="PANTHER" id="PTHR31068">
    <property type="entry name" value="MITOCHONDRIAL DISTRIBUTION AND MORPHOLOGY PROTEIN 31"/>
    <property type="match status" value="1"/>
</dbReference>
<dbReference type="OrthoDB" id="17678at2759"/>
<evidence type="ECO:0000256" key="10">
    <source>
        <dbReference type="ARBA" id="ARBA00040573"/>
    </source>
</evidence>
<keyword evidence="5" id="KW-0809">Transit peptide</keyword>
<dbReference type="KEGG" id="kaf:KAFR_0E02490"/>
<dbReference type="EMBL" id="HE650825">
    <property type="protein sequence ID" value="CCF58402.1"/>
    <property type="molecule type" value="Genomic_DNA"/>
</dbReference>
<evidence type="ECO:0000256" key="6">
    <source>
        <dbReference type="ARBA" id="ARBA00022989"/>
    </source>
</evidence>
<dbReference type="GO" id="GO:0000001">
    <property type="term" value="P:mitochondrion inheritance"/>
    <property type="evidence" value="ECO:0007669"/>
    <property type="project" value="EnsemblFungi"/>
</dbReference>
<keyword evidence="6" id="KW-1133">Transmembrane helix</keyword>
<dbReference type="GeneID" id="13883060"/>
<dbReference type="AlphaFoldDB" id="H2AVK2"/>
<keyword evidence="12" id="KW-1185">Reference proteome</keyword>
<dbReference type="RefSeq" id="XP_003957537.1">
    <property type="nucleotide sequence ID" value="XM_003957488.1"/>
</dbReference>
<gene>
    <name evidence="11" type="primary">KAFR0E02490</name>
    <name evidence="11" type="ORF">KAFR_0E02490</name>
</gene>
<evidence type="ECO:0000256" key="9">
    <source>
        <dbReference type="ARBA" id="ARBA00025191"/>
    </source>
</evidence>
<sequence length="611" mass="70514">MQSNSLLNVVRSTHSGYFKKMIILNCKVHPKSIYRLFSSSVGHRPATKLNYTPFKSHIPRTESRSTSLALSPLRNINSNSLMLRRTFHGSSINHTTPLNTQYQKMKSGLKWLLIRDKERPFSKNELGTLFPWIILSQVVWLILKTTTAVSLLLLFFNTVFAKELVGQTIGDLLNLFNDDINIKFQDALVPEWKKGFIKFHNVELKTNENQKNNFLEFDLNFHQIEINLSLKKWIQGHGLINDLKILGMRGDTVINHNSDSEDKNALLINWFMNHNYQLNNITVSDSSFQLIENHAARNRGTTFYNISIFNLDIPKLRFNQMVVDFLNANVITGSINNSMFSFHKRQHKLSYLNDLKNDLSSSWKRITRLRLNSINVSKIGLADTDTFNWIQDGNVDIIADIMLPHNDEDLSDKYLVIDLKFKFKDLKASLPAKPPTLSTGEKIMSLDELKPIVSFVNLQRILSHESTYDNSEPQIGHPMPNVSIRRKRSYPNVTILRSKEDDKKTIIKFHDSRETISNGNDSKIVAGNGYNPVDNEIILNCRIVKNIKSLENTVLFQETGIYDQLSMELYVDLLKMVEEWEFKNKDQWMRHWGSSFASQLLLFGFTNNALI</sequence>
<protein>
    <recommendedName>
        <fullName evidence="10">Mitochondrial distribution and morphology protein 32</fullName>
    </recommendedName>
</protein>
<evidence type="ECO:0000313" key="11">
    <source>
        <dbReference type="EMBL" id="CCF58402.1"/>
    </source>
</evidence>
<keyword evidence="3" id="KW-0812">Transmembrane</keyword>
<evidence type="ECO:0000256" key="8">
    <source>
        <dbReference type="ARBA" id="ARBA00023136"/>
    </source>
</evidence>
<evidence type="ECO:0000256" key="4">
    <source>
        <dbReference type="ARBA" id="ARBA00022792"/>
    </source>
</evidence>
<dbReference type="InParanoid" id="H2AVK2"/>
<evidence type="ECO:0000256" key="3">
    <source>
        <dbReference type="ARBA" id="ARBA00022692"/>
    </source>
</evidence>
<evidence type="ECO:0000256" key="5">
    <source>
        <dbReference type="ARBA" id="ARBA00022946"/>
    </source>
</evidence>
<comment type="similarity">
    <text evidence="2">Belongs to the MDM31/MDM32 family.</text>
</comment>
<keyword evidence="7" id="KW-0496">Mitochondrion</keyword>
<proteinExistence type="inferred from homology"/>
<dbReference type="Pfam" id="PF08118">
    <property type="entry name" value="MDM31_MDM32"/>
    <property type="match status" value="2"/>
</dbReference>
<dbReference type="InterPro" id="IPR012571">
    <property type="entry name" value="Mdm31/Mdm32"/>
</dbReference>
<dbReference type="GO" id="GO:0007005">
    <property type="term" value="P:mitochondrion organization"/>
    <property type="evidence" value="ECO:0007669"/>
    <property type="project" value="EnsemblFungi"/>
</dbReference>
<organism evidence="11 12">
    <name type="scientific">Kazachstania africana (strain ATCC 22294 / BCRC 22015 / CBS 2517 / CECT 1963 / NBRC 1671 / NRRL Y-8276)</name>
    <name type="common">Yeast</name>
    <name type="synonym">Kluyveromyces africanus</name>
    <dbReference type="NCBI Taxonomy" id="1071382"/>
    <lineage>
        <taxon>Eukaryota</taxon>
        <taxon>Fungi</taxon>
        <taxon>Dikarya</taxon>
        <taxon>Ascomycota</taxon>
        <taxon>Saccharomycotina</taxon>
        <taxon>Saccharomycetes</taxon>
        <taxon>Saccharomycetales</taxon>
        <taxon>Saccharomycetaceae</taxon>
        <taxon>Kazachstania</taxon>
    </lineage>
</organism>
<dbReference type="HOGENOM" id="CLU_016236_3_0_1"/>
<dbReference type="PANTHER" id="PTHR31068:SF1">
    <property type="entry name" value="MITOCHONDRIAL DISTRIBUTION AND MORPHOLOGY PROTEIN 32"/>
    <property type="match status" value="1"/>
</dbReference>
<evidence type="ECO:0000256" key="7">
    <source>
        <dbReference type="ARBA" id="ARBA00023128"/>
    </source>
</evidence>
<comment type="subcellular location">
    <subcellularLocation>
        <location evidence="1">Mitochondrion inner membrane</location>
        <topology evidence="1">Multi-pass membrane protein</topology>
    </subcellularLocation>
</comment>
<dbReference type="FunCoup" id="H2AVK2">
    <property type="interactions" value="55"/>
</dbReference>